<dbReference type="EMBL" id="JAPHQB010000055">
    <property type="protein sequence ID" value="MCX2803345.1"/>
    <property type="molecule type" value="Genomic_DNA"/>
</dbReference>
<dbReference type="RefSeq" id="WP_266066746.1">
    <property type="nucleotide sequence ID" value="NZ_JAPHQB010000055.1"/>
</dbReference>
<dbReference type="Proteomes" id="UP001209730">
    <property type="component" value="Unassembled WGS sequence"/>
</dbReference>
<sequence>MAGALAALGVPMGERCDPPVYEDLRLSLAFEGQSEESFEGVITAYNSAYDVWGWKRPSTLFRLEYLEQLLRNPHFIFVFRDLLSIANRNAISMKQDLRLGLCKALENYEKIIQFLQKTQSPSMLVSSEKVLRHKHQLVEQLIKFIGLEPSEKEYKTALEFISPDPVDYLDKTRITKARGAVNLDLLRTGVLRGWARAAYHSRPVMVQVEVNGEVIAEIEASIYREHLKKAGVHPTGECGYELDLKNFNVTPFDTINVRVVDDVSPLNANPIQYPGLKRWMTPEEWRSAKQKDALG</sequence>
<evidence type="ECO:0000313" key="2">
    <source>
        <dbReference type="Proteomes" id="UP001209730"/>
    </source>
</evidence>
<name>A0AB35I4T2_MICTH</name>
<dbReference type="SUPFAM" id="SSF52540">
    <property type="entry name" value="P-loop containing nucleoside triphosphate hydrolases"/>
    <property type="match status" value="1"/>
</dbReference>
<proteinExistence type="predicted"/>
<evidence type="ECO:0000313" key="1">
    <source>
        <dbReference type="EMBL" id="MCX2803345.1"/>
    </source>
</evidence>
<reference evidence="1" key="1">
    <citation type="submission" date="2022-11" db="EMBL/GenBank/DDBJ databases">
        <title>Chitin-degrading and fungicidal potential of chitinolytic bacterial strains from marine environment of the Pacific Ocean regions.</title>
        <authorList>
            <person name="Pentekhina I."/>
            <person name="Nedashkovskaya O."/>
            <person name="Seitkalieva A."/>
            <person name="Podvolotskaya A."/>
            <person name="Tekutyeva L."/>
            <person name="Balabanova L."/>
        </authorList>
    </citation>
    <scope>NUCLEOTIDE SEQUENCE</scope>
    <source>
        <strain evidence="1">KMM 6838</strain>
    </source>
</reference>
<organism evidence="1 2">
    <name type="scientific">Microbulbifer thermotolerans</name>
    <dbReference type="NCBI Taxonomy" id="252514"/>
    <lineage>
        <taxon>Bacteria</taxon>
        <taxon>Pseudomonadati</taxon>
        <taxon>Pseudomonadota</taxon>
        <taxon>Gammaproteobacteria</taxon>
        <taxon>Cellvibrionales</taxon>
        <taxon>Microbulbiferaceae</taxon>
        <taxon>Microbulbifer</taxon>
    </lineage>
</organism>
<gene>
    <name evidence="1" type="ORF">OQJ68_16315</name>
</gene>
<accession>A0AB35I4T2</accession>
<dbReference type="Gene3D" id="3.40.50.300">
    <property type="entry name" value="P-loop containing nucleotide triphosphate hydrolases"/>
    <property type="match status" value="1"/>
</dbReference>
<dbReference type="AlphaFoldDB" id="A0AB35I4T2"/>
<comment type="caution">
    <text evidence="1">The sequence shown here is derived from an EMBL/GenBank/DDBJ whole genome shotgun (WGS) entry which is preliminary data.</text>
</comment>
<protein>
    <submittedName>
        <fullName evidence="1">Uncharacterized protein</fullName>
    </submittedName>
</protein>
<dbReference type="InterPro" id="IPR027417">
    <property type="entry name" value="P-loop_NTPase"/>
</dbReference>